<sequence>MHRGPLLLLTLVVAALTGSGLVWAIIWVGLWLTVLAVIGLALALTGMMSTTMVRWIEFRPQQNATQLVIARFLRSSTVATADLQRVVVVERLRLGQRKSITVVLHTRGGTVDCEPALLAPLSQVETEALLDWLTSQLGPAQAAVEHRTEVDRNFLCPDQWWTPSDLAALWHVPVSAVDELAVRHGIRSYQYTPRGAATYSAHRTMTVYDPSRAHEVAEELREEPTMGPEADSTKERRAGTA</sequence>
<feature type="transmembrane region" description="Helical" evidence="2">
    <location>
        <begin position="34"/>
        <end position="56"/>
    </location>
</feature>
<reference evidence="3" key="2">
    <citation type="submission" date="2020-09" db="EMBL/GenBank/DDBJ databases">
        <authorList>
            <person name="Sun Q."/>
            <person name="Ohkuma M."/>
        </authorList>
    </citation>
    <scope>NUCLEOTIDE SEQUENCE</scope>
    <source>
        <strain evidence="3">JCM 4125</strain>
    </source>
</reference>
<evidence type="ECO:0000313" key="3">
    <source>
        <dbReference type="EMBL" id="GGT95367.1"/>
    </source>
</evidence>
<dbReference type="AlphaFoldDB" id="A0A918HQB5"/>
<evidence type="ECO:0000256" key="1">
    <source>
        <dbReference type="SAM" id="MobiDB-lite"/>
    </source>
</evidence>
<accession>A0A918HQB5</accession>
<protein>
    <submittedName>
        <fullName evidence="3">Uncharacterized protein</fullName>
    </submittedName>
</protein>
<gene>
    <name evidence="3" type="ORF">GCM10010226_86270</name>
</gene>
<keyword evidence="2" id="KW-0812">Transmembrane</keyword>
<keyword evidence="2" id="KW-1133">Transmembrane helix</keyword>
<dbReference type="EMBL" id="BMSA01000048">
    <property type="protein sequence ID" value="GGT95367.1"/>
    <property type="molecule type" value="Genomic_DNA"/>
</dbReference>
<dbReference type="Proteomes" id="UP000646776">
    <property type="component" value="Unassembled WGS sequence"/>
</dbReference>
<organism evidence="3 4">
    <name type="scientific">Streptomyces phaeofaciens</name>
    <dbReference type="NCBI Taxonomy" id="68254"/>
    <lineage>
        <taxon>Bacteria</taxon>
        <taxon>Bacillati</taxon>
        <taxon>Actinomycetota</taxon>
        <taxon>Actinomycetes</taxon>
        <taxon>Kitasatosporales</taxon>
        <taxon>Streptomycetaceae</taxon>
        <taxon>Streptomyces</taxon>
    </lineage>
</organism>
<keyword evidence="4" id="KW-1185">Reference proteome</keyword>
<evidence type="ECO:0000256" key="2">
    <source>
        <dbReference type="SAM" id="Phobius"/>
    </source>
</evidence>
<feature type="region of interest" description="Disordered" evidence="1">
    <location>
        <begin position="214"/>
        <end position="241"/>
    </location>
</feature>
<evidence type="ECO:0000313" key="4">
    <source>
        <dbReference type="Proteomes" id="UP000646776"/>
    </source>
</evidence>
<name>A0A918HQB5_9ACTN</name>
<feature type="compositionally biased region" description="Basic and acidic residues" evidence="1">
    <location>
        <begin position="231"/>
        <end position="241"/>
    </location>
</feature>
<comment type="caution">
    <text evidence="3">The sequence shown here is derived from an EMBL/GenBank/DDBJ whole genome shotgun (WGS) entry which is preliminary data.</text>
</comment>
<dbReference type="RefSeq" id="WP_189718080.1">
    <property type="nucleotide sequence ID" value="NZ_BMSA01000048.1"/>
</dbReference>
<reference evidence="3" key="1">
    <citation type="journal article" date="2014" name="Int. J. Syst. Evol. Microbiol.">
        <title>Complete genome sequence of Corynebacterium casei LMG S-19264T (=DSM 44701T), isolated from a smear-ripened cheese.</title>
        <authorList>
            <consortium name="US DOE Joint Genome Institute (JGI-PGF)"/>
            <person name="Walter F."/>
            <person name="Albersmeier A."/>
            <person name="Kalinowski J."/>
            <person name="Ruckert C."/>
        </authorList>
    </citation>
    <scope>NUCLEOTIDE SEQUENCE</scope>
    <source>
        <strain evidence="3">JCM 4125</strain>
    </source>
</reference>
<proteinExistence type="predicted"/>
<feature type="compositionally biased region" description="Basic and acidic residues" evidence="1">
    <location>
        <begin position="214"/>
        <end position="224"/>
    </location>
</feature>
<keyword evidence="2" id="KW-0472">Membrane</keyword>